<evidence type="ECO:0000256" key="6">
    <source>
        <dbReference type="SAM" id="MobiDB-lite"/>
    </source>
</evidence>
<dbReference type="GeneID" id="18257217"/>
<dbReference type="KEGG" id="cthr:CTHT_0031790"/>
<feature type="transmembrane region" description="Helical" evidence="7">
    <location>
        <begin position="136"/>
        <end position="158"/>
    </location>
</feature>
<dbReference type="InterPro" id="IPR052337">
    <property type="entry name" value="SAT4-like"/>
</dbReference>
<dbReference type="AlphaFoldDB" id="G0S4V3"/>
<feature type="transmembrane region" description="Helical" evidence="7">
    <location>
        <begin position="253"/>
        <end position="275"/>
    </location>
</feature>
<evidence type="ECO:0000256" key="2">
    <source>
        <dbReference type="ARBA" id="ARBA00022692"/>
    </source>
</evidence>
<evidence type="ECO:0000259" key="8">
    <source>
        <dbReference type="Pfam" id="PF20684"/>
    </source>
</evidence>
<evidence type="ECO:0000256" key="4">
    <source>
        <dbReference type="ARBA" id="ARBA00023136"/>
    </source>
</evidence>
<keyword evidence="10" id="KW-1185">Reference proteome</keyword>
<dbReference type="PANTHER" id="PTHR33048:SF47">
    <property type="entry name" value="INTEGRAL MEMBRANE PROTEIN-RELATED"/>
    <property type="match status" value="1"/>
</dbReference>
<evidence type="ECO:0000256" key="5">
    <source>
        <dbReference type="ARBA" id="ARBA00038359"/>
    </source>
</evidence>
<gene>
    <name evidence="9" type="ORF">CTHT_0031790</name>
</gene>
<protein>
    <submittedName>
        <fullName evidence="9">Putative integral membrane protein</fullName>
    </submittedName>
</protein>
<organism evidence="10">
    <name type="scientific">Chaetomium thermophilum (strain DSM 1495 / CBS 144.50 / IMI 039719)</name>
    <name type="common">Thermochaetoides thermophila</name>
    <dbReference type="NCBI Taxonomy" id="759272"/>
    <lineage>
        <taxon>Eukaryota</taxon>
        <taxon>Fungi</taxon>
        <taxon>Dikarya</taxon>
        <taxon>Ascomycota</taxon>
        <taxon>Pezizomycotina</taxon>
        <taxon>Sordariomycetes</taxon>
        <taxon>Sordariomycetidae</taxon>
        <taxon>Sordariales</taxon>
        <taxon>Chaetomiaceae</taxon>
        <taxon>Thermochaetoides</taxon>
    </lineage>
</organism>
<evidence type="ECO:0000313" key="10">
    <source>
        <dbReference type="Proteomes" id="UP000008066"/>
    </source>
</evidence>
<comment type="subcellular location">
    <subcellularLocation>
        <location evidence="1">Membrane</location>
        <topology evidence="1">Multi-pass membrane protein</topology>
    </subcellularLocation>
</comment>
<feature type="transmembrane region" description="Helical" evidence="7">
    <location>
        <begin position="95"/>
        <end position="116"/>
    </location>
</feature>
<feature type="transmembrane region" description="Helical" evidence="7">
    <location>
        <begin position="182"/>
        <end position="203"/>
    </location>
</feature>
<feature type="compositionally biased region" description="Polar residues" evidence="6">
    <location>
        <begin position="347"/>
        <end position="356"/>
    </location>
</feature>
<feature type="transmembrane region" description="Helical" evidence="7">
    <location>
        <begin position="215"/>
        <end position="233"/>
    </location>
</feature>
<feature type="compositionally biased region" description="Polar residues" evidence="6">
    <location>
        <begin position="290"/>
        <end position="320"/>
    </location>
</feature>
<evidence type="ECO:0000256" key="3">
    <source>
        <dbReference type="ARBA" id="ARBA00022989"/>
    </source>
</evidence>
<dbReference type="OMA" id="MRIPLHI"/>
<feature type="transmembrane region" description="Helical" evidence="7">
    <location>
        <begin position="56"/>
        <end position="75"/>
    </location>
</feature>
<keyword evidence="4 7" id="KW-0472">Membrane</keyword>
<dbReference type="OrthoDB" id="3648173at2759"/>
<comment type="similarity">
    <text evidence="5">Belongs to the SAT4 family.</text>
</comment>
<feature type="region of interest" description="Disordered" evidence="6">
    <location>
        <begin position="290"/>
        <end position="360"/>
    </location>
</feature>
<evidence type="ECO:0000256" key="7">
    <source>
        <dbReference type="SAM" id="Phobius"/>
    </source>
</evidence>
<dbReference type="RefSeq" id="XP_006693620.1">
    <property type="nucleotide sequence ID" value="XM_006693557.1"/>
</dbReference>
<reference evidence="9 10" key="1">
    <citation type="journal article" date="2011" name="Cell">
        <title>Insight into structure and assembly of the nuclear pore complex by utilizing the genome of a eukaryotic thermophile.</title>
        <authorList>
            <person name="Amlacher S."/>
            <person name="Sarges P."/>
            <person name="Flemming D."/>
            <person name="van Noort V."/>
            <person name="Kunze R."/>
            <person name="Devos D.P."/>
            <person name="Arumugam M."/>
            <person name="Bork P."/>
            <person name="Hurt E."/>
        </authorList>
    </citation>
    <scope>NUCLEOTIDE SEQUENCE [LARGE SCALE GENOMIC DNA]</scope>
    <source>
        <strain evidence="10">DSM 1495 / CBS 144.50 / IMI 039719</strain>
    </source>
</reference>
<dbReference type="Pfam" id="PF20684">
    <property type="entry name" value="Fung_rhodopsin"/>
    <property type="match status" value="1"/>
</dbReference>
<keyword evidence="2 7" id="KW-0812">Transmembrane</keyword>
<dbReference type="EMBL" id="GL988041">
    <property type="protein sequence ID" value="EGS21324.1"/>
    <property type="molecule type" value="Genomic_DNA"/>
</dbReference>
<dbReference type="eggNOG" id="ENOG502SNV2">
    <property type="taxonomic scope" value="Eukaryota"/>
</dbReference>
<proteinExistence type="inferred from homology"/>
<keyword evidence="3 7" id="KW-1133">Transmembrane helix</keyword>
<dbReference type="PANTHER" id="PTHR33048">
    <property type="entry name" value="PTH11-LIKE INTEGRAL MEMBRANE PROTEIN (AFU_ORTHOLOGUE AFUA_5G11245)"/>
    <property type="match status" value="1"/>
</dbReference>
<name>G0S4V3_CHATD</name>
<feature type="transmembrane region" description="Helical" evidence="7">
    <location>
        <begin position="20"/>
        <end position="44"/>
    </location>
</feature>
<feature type="domain" description="Rhodopsin" evidence="8">
    <location>
        <begin position="40"/>
        <end position="276"/>
    </location>
</feature>
<dbReference type="HOGENOM" id="CLU_028200_0_4_1"/>
<dbReference type="InterPro" id="IPR049326">
    <property type="entry name" value="Rhodopsin_dom_fungi"/>
</dbReference>
<sequence length="404" mass="44890">MSASGEASTLPPNVFTDDRGPIVLGVVIFCLAWSTVMVTLRFWTRGFVVKSLGIDDYACVLSLFVIVGTGVSIAYMTTYGLGRHIYAIDQANIPLYLRAFYVSIVMYCSGLMFLKLTFLLQYYRLLAVEKFTNMRIVYLVSMFIVGGWALSQVMVGIFTCNPISGFWDLTIQAKCIPNIPQWYINAAGNIITDVAVFCLPLPVIWKLHLARPSKILLLGIFCLGFFTVIISIVRIRFLKMFEDFTWENADASIWSVVELTSAITCACLPTLRPLLVHIFPRLRSQLQWGSRSHSSNTAKPSRGYTQTIGTNPSALESQLDSPDARAKRKGSDSAASLHDSDVELARQPSSGRNGFNHNPFGVQVTHEVSMDFHHGSAGQANEFGVTGFVSPNRHARYAERTGWN</sequence>
<accession>G0S4V3</accession>
<dbReference type="Proteomes" id="UP000008066">
    <property type="component" value="Unassembled WGS sequence"/>
</dbReference>
<evidence type="ECO:0000256" key="1">
    <source>
        <dbReference type="ARBA" id="ARBA00004141"/>
    </source>
</evidence>
<feature type="compositionally biased region" description="Basic and acidic residues" evidence="6">
    <location>
        <begin position="322"/>
        <end position="331"/>
    </location>
</feature>
<dbReference type="GO" id="GO:0016020">
    <property type="term" value="C:membrane"/>
    <property type="evidence" value="ECO:0007669"/>
    <property type="project" value="UniProtKB-SubCell"/>
</dbReference>
<evidence type="ECO:0000313" key="9">
    <source>
        <dbReference type="EMBL" id="EGS21324.1"/>
    </source>
</evidence>